<accession>C0XG52</accession>
<evidence type="ECO:0000256" key="1">
    <source>
        <dbReference type="SAM" id="Phobius"/>
    </source>
</evidence>
<dbReference type="AlphaFoldDB" id="C0XG52"/>
<gene>
    <name evidence="2" type="ORF">HMPREF0519_0213</name>
</gene>
<organism evidence="2 3">
    <name type="scientific">Lentilactobacillus hilgardii (strain ATCC 8290 / DSM 20176 / CCUG 30140 / JCM 1155 / KCTC 3500 / NBRC 15886 / NCIMB 8040 / NRRL B-1843 / 9)</name>
    <dbReference type="NCBI Taxonomy" id="1423757"/>
    <lineage>
        <taxon>Bacteria</taxon>
        <taxon>Bacillati</taxon>
        <taxon>Bacillota</taxon>
        <taxon>Bacilli</taxon>
        <taxon>Lactobacillales</taxon>
        <taxon>Lactobacillaceae</taxon>
        <taxon>Lentilactobacillus</taxon>
    </lineage>
</organism>
<name>C0XG52_LENH9</name>
<reference evidence="2 3" key="1">
    <citation type="submission" date="2009-01" db="EMBL/GenBank/DDBJ databases">
        <authorList>
            <person name="Qin X."/>
            <person name="Bachman B."/>
            <person name="Battles P."/>
            <person name="Bell A."/>
            <person name="Bess C."/>
            <person name="Bickham C."/>
            <person name="Chaboub L."/>
            <person name="Chen D."/>
            <person name="Coyle M."/>
            <person name="Deiros D.R."/>
            <person name="Dinh H."/>
            <person name="Forbes L."/>
            <person name="Fowler G."/>
            <person name="Francisco L."/>
            <person name="Fu Q."/>
            <person name="Gubbala S."/>
            <person name="Hale W."/>
            <person name="Han Y."/>
            <person name="Hemphill L."/>
            <person name="Highlander S.K."/>
            <person name="Hirani K."/>
            <person name="Hogues M."/>
            <person name="Jackson L."/>
            <person name="Jakkamsetti A."/>
            <person name="Javaid M."/>
            <person name="Jiang H."/>
            <person name="Korchina V."/>
            <person name="Kovar C."/>
            <person name="Lara F."/>
            <person name="Lee S."/>
            <person name="Mata R."/>
            <person name="Mathew T."/>
            <person name="Moen C."/>
            <person name="Morales K."/>
            <person name="Munidasa M."/>
            <person name="Nazareth L."/>
            <person name="Ngo R."/>
            <person name="Nguyen L."/>
            <person name="Okwuonu G."/>
            <person name="Ongeri F."/>
            <person name="Patil S."/>
            <person name="Petrosino J."/>
            <person name="Pham C."/>
            <person name="Pham P."/>
            <person name="Pu L.-L."/>
            <person name="Puazo M."/>
            <person name="Raj R."/>
            <person name="Reid J."/>
            <person name="Rouhana J."/>
            <person name="Saada N."/>
            <person name="Shang Y."/>
            <person name="Simmons D."/>
            <person name="Thornton R."/>
            <person name="Warren J."/>
            <person name="Weissenberger G."/>
            <person name="Zhang J."/>
            <person name="Zhang L."/>
            <person name="Zhou C."/>
            <person name="Zhu D."/>
            <person name="Muzny D."/>
            <person name="Worley K."/>
            <person name="Gibbs R."/>
        </authorList>
    </citation>
    <scope>NUCLEOTIDE SEQUENCE [LARGE SCALE GENOMIC DNA]</scope>
    <source>
        <strain evidence="3">ATCC 8290 / DSM 20176 / CCUG 30140 / JCM 1155 / KCTC 3500 / NBRC 15886 / NCIMB 8040 / NRRL B-1843 / 9</strain>
    </source>
</reference>
<sequence>MKKLLKLTFNKDQPHLVLTFFIITIYCVNPLIFCKFSVNWNHKLKKK</sequence>
<evidence type="ECO:0000313" key="2">
    <source>
        <dbReference type="EMBL" id="EEI25638.1"/>
    </source>
</evidence>
<keyword evidence="3" id="KW-1185">Reference proteome</keyword>
<keyword evidence="1" id="KW-0812">Transmembrane</keyword>
<protein>
    <submittedName>
        <fullName evidence="2">Uncharacterized protein</fullName>
    </submittedName>
</protein>
<dbReference type="EMBL" id="ACGP01000013">
    <property type="protein sequence ID" value="EEI25638.1"/>
    <property type="molecule type" value="Genomic_DNA"/>
</dbReference>
<dbReference type="Proteomes" id="UP000003752">
    <property type="component" value="Unassembled WGS sequence"/>
</dbReference>
<comment type="caution">
    <text evidence="2">The sequence shown here is derived from an EMBL/GenBank/DDBJ whole genome shotgun (WGS) entry which is preliminary data.</text>
</comment>
<dbReference type="HOGENOM" id="CLU_3169477_0_0_9"/>
<keyword evidence="1" id="KW-0472">Membrane</keyword>
<keyword evidence="1" id="KW-1133">Transmembrane helix</keyword>
<evidence type="ECO:0000313" key="3">
    <source>
        <dbReference type="Proteomes" id="UP000003752"/>
    </source>
</evidence>
<feature type="transmembrane region" description="Helical" evidence="1">
    <location>
        <begin position="16"/>
        <end position="38"/>
    </location>
</feature>
<proteinExistence type="predicted"/>